<evidence type="ECO:0000256" key="2">
    <source>
        <dbReference type="ARBA" id="ARBA00022741"/>
    </source>
</evidence>
<evidence type="ECO:0000313" key="6">
    <source>
        <dbReference type="Proteomes" id="UP000002430"/>
    </source>
</evidence>
<keyword evidence="6" id="KW-1185">Reference proteome</keyword>
<dbReference type="KEGG" id="lip:LI0057"/>
<accession>Q1MSB2</accession>
<dbReference type="RefSeq" id="WP_011526140.1">
    <property type="nucleotide sequence ID" value="NC_008011.1"/>
</dbReference>
<proteinExistence type="predicted"/>
<dbReference type="PANTHER" id="PTHR42781">
    <property type="entry name" value="SPERMIDINE/PUTRESCINE IMPORT ATP-BINDING PROTEIN POTA"/>
    <property type="match status" value="1"/>
</dbReference>
<dbReference type="InterPro" id="IPR050093">
    <property type="entry name" value="ABC_SmlMolc_Importer"/>
</dbReference>
<dbReference type="CDD" id="cd03293">
    <property type="entry name" value="ABC_NrtD_SsuB_transporters"/>
    <property type="match status" value="1"/>
</dbReference>
<evidence type="ECO:0000256" key="1">
    <source>
        <dbReference type="ARBA" id="ARBA00022448"/>
    </source>
</evidence>
<dbReference type="GO" id="GO:0016887">
    <property type="term" value="F:ATP hydrolysis activity"/>
    <property type="evidence" value="ECO:0007669"/>
    <property type="project" value="InterPro"/>
</dbReference>
<dbReference type="Pfam" id="PF00005">
    <property type="entry name" value="ABC_tran"/>
    <property type="match status" value="1"/>
</dbReference>
<dbReference type="OrthoDB" id="9809450at2"/>
<dbReference type="GO" id="GO:0005524">
    <property type="term" value="F:ATP binding"/>
    <property type="evidence" value="ECO:0007669"/>
    <property type="project" value="UniProtKB-KW"/>
</dbReference>
<keyword evidence="1" id="KW-0813">Transport</keyword>
<dbReference type="InterPro" id="IPR017871">
    <property type="entry name" value="ABC_transporter-like_CS"/>
</dbReference>
<evidence type="ECO:0000259" key="4">
    <source>
        <dbReference type="PROSITE" id="PS50893"/>
    </source>
</evidence>
<dbReference type="Gene3D" id="3.40.50.300">
    <property type="entry name" value="P-loop containing nucleotide triphosphate hydrolases"/>
    <property type="match status" value="1"/>
</dbReference>
<dbReference type="SUPFAM" id="SSF52540">
    <property type="entry name" value="P-loop containing nucleoside triphosphate hydrolases"/>
    <property type="match status" value="1"/>
</dbReference>
<reference evidence="5 6" key="1">
    <citation type="submission" date="2005-11" db="EMBL/GenBank/DDBJ databases">
        <title>The complete genome sequence of Lawsonia intracellularis: the causative agent of proliferative enteropathy.</title>
        <authorList>
            <person name="Kaur K."/>
            <person name="Zhang Q."/>
            <person name="Beckler D."/>
            <person name="Munir S."/>
            <person name="Li L."/>
            <person name="Kinsley K."/>
            <person name="Herron L."/>
            <person name="Peterson A."/>
            <person name="May B."/>
            <person name="Singh S."/>
            <person name="Gebhart C."/>
            <person name="Kapur V."/>
        </authorList>
    </citation>
    <scope>NUCLEOTIDE SEQUENCE [LARGE SCALE GENOMIC DNA]</scope>
    <source>
        <strain evidence="5 6">PHE/MN1-00</strain>
    </source>
</reference>
<dbReference type="EMBL" id="AM180252">
    <property type="protein sequence ID" value="CAJ54113.1"/>
    <property type="molecule type" value="Genomic_DNA"/>
</dbReference>
<feature type="domain" description="ABC transporter" evidence="4">
    <location>
        <begin position="6"/>
        <end position="226"/>
    </location>
</feature>
<dbReference type="InterPro" id="IPR003593">
    <property type="entry name" value="AAA+_ATPase"/>
</dbReference>
<keyword evidence="3 5" id="KW-0067">ATP-binding</keyword>
<dbReference type="PROSITE" id="PS50893">
    <property type="entry name" value="ABC_TRANSPORTER_2"/>
    <property type="match status" value="1"/>
</dbReference>
<dbReference type="Proteomes" id="UP000002430">
    <property type="component" value="Chromosome"/>
</dbReference>
<dbReference type="STRING" id="363253.LI0057"/>
<dbReference type="PANTHER" id="PTHR42781:SF8">
    <property type="entry name" value="BICARBONATE TRANSPORT ATP-BINDING PROTEIN CMPC"/>
    <property type="match status" value="1"/>
</dbReference>
<dbReference type="InterPro" id="IPR003439">
    <property type="entry name" value="ABC_transporter-like_ATP-bd"/>
</dbReference>
<sequence length="248" mass="28235">MSFHGISVVNINKIYNNTLILHNLSFKIPAGETLSIIGPSGCGKTTLLYILSGLEKATSGDVSLYSKKIAFILQDYGLFPWKTVEENILLPLLLQSTPIKEQKKALKEILEELQLVGLEKRYPIQLSGGQRQRVAIGRALVTKPDILFMDEPFCSLDAITRERLQNTLFKIWQHRKITFVLVTHDIIEATFLGKYIMVLTPTPSPSMYWIENSTFNTRHCRTHETFFKITSKLQQLLIPIPSCDKENI</sequence>
<dbReference type="eggNOG" id="COG1116">
    <property type="taxonomic scope" value="Bacteria"/>
</dbReference>
<dbReference type="InterPro" id="IPR027417">
    <property type="entry name" value="P-loop_NTPase"/>
</dbReference>
<dbReference type="PROSITE" id="PS00211">
    <property type="entry name" value="ABC_TRANSPORTER_1"/>
    <property type="match status" value="1"/>
</dbReference>
<organism evidence="5 6">
    <name type="scientific">Lawsonia intracellularis (strain PHE/MN1-00)</name>
    <dbReference type="NCBI Taxonomy" id="363253"/>
    <lineage>
        <taxon>Bacteria</taxon>
        <taxon>Pseudomonadati</taxon>
        <taxon>Thermodesulfobacteriota</taxon>
        <taxon>Desulfovibrionia</taxon>
        <taxon>Desulfovibrionales</taxon>
        <taxon>Desulfovibrionaceae</taxon>
        <taxon>Lawsonia</taxon>
    </lineage>
</organism>
<protein>
    <submittedName>
        <fullName evidence="5">Nitrate ABC transporter, ATP-binding protein (NrtC-1)</fullName>
    </submittedName>
</protein>
<gene>
    <name evidence="5" type="ordered locus">LI0057</name>
</gene>
<keyword evidence="2" id="KW-0547">Nucleotide-binding</keyword>
<dbReference type="AlphaFoldDB" id="Q1MSB2"/>
<name>Q1MSB2_LAWIP</name>
<evidence type="ECO:0000313" key="5">
    <source>
        <dbReference type="EMBL" id="CAJ54113.1"/>
    </source>
</evidence>
<dbReference type="HOGENOM" id="CLU_000604_1_22_7"/>
<evidence type="ECO:0000256" key="3">
    <source>
        <dbReference type="ARBA" id="ARBA00022840"/>
    </source>
</evidence>
<dbReference type="SMART" id="SM00382">
    <property type="entry name" value="AAA"/>
    <property type="match status" value="1"/>
</dbReference>